<feature type="compositionally biased region" description="Basic and acidic residues" evidence="3">
    <location>
        <begin position="835"/>
        <end position="852"/>
    </location>
</feature>
<dbReference type="NCBIfam" id="TIGR00756">
    <property type="entry name" value="PPR"/>
    <property type="match status" value="1"/>
</dbReference>
<dbReference type="AlphaFoldDB" id="A0AAD2G9R4"/>
<protein>
    <recommendedName>
        <fullName evidence="6">Pentacotripeptide-repeat region of PRORP domain-containing protein</fullName>
    </recommendedName>
</protein>
<dbReference type="InterPro" id="IPR002885">
    <property type="entry name" value="PPR_rpt"/>
</dbReference>
<feature type="repeat" description="PPR" evidence="2">
    <location>
        <begin position="486"/>
        <end position="520"/>
    </location>
</feature>
<proteinExistence type="inferred from homology"/>
<dbReference type="InterPro" id="IPR050872">
    <property type="entry name" value="PPR_P_subfamily"/>
</dbReference>
<evidence type="ECO:0008006" key="6">
    <source>
        <dbReference type="Google" id="ProtNLM"/>
    </source>
</evidence>
<accession>A0AAD2G9R4</accession>
<dbReference type="InterPro" id="IPR011990">
    <property type="entry name" value="TPR-like_helical_dom_sf"/>
</dbReference>
<dbReference type="Proteomes" id="UP001295423">
    <property type="component" value="Unassembled WGS sequence"/>
</dbReference>
<organism evidence="4 5">
    <name type="scientific">Cylindrotheca closterium</name>
    <dbReference type="NCBI Taxonomy" id="2856"/>
    <lineage>
        <taxon>Eukaryota</taxon>
        <taxon>Sar</taxon>
        <taxon>Stramenopiles</taxon>
        <taxon>Ochrophyta</taxon>
        <taxon>Bacillariophyta</taxon>
        <taxon>Bacillariophyceae</taxon>
        <taxon>Bacillariophycidae</taxon>
        <taxon>Bacillariales</taxon>
        <taxon>Bacillariaceae</taxon>
        <taxon>Cylindrotheca</taxon>
    </lineage>
</organism>
<dbReference type="Pfam" id="PF01535">
    <property type="entry name" value="PPR"/>
    <property type="match status" value="2"/>
</dbReference>
<dbReference type="EMBL" id="CAKOGP040002202">
    <property type="protein sequence ID" value="CAJ1965231.1"/>
    <property type="molecule type" value="Genomic_DNA"/>
</dbReference>
<feature type="region of interest" description="Disordered" evidence="3">
    <location>
        <begin position="820"/>
        <end position="860"/>
    </location>
</feature>
<comment type="similarity">
    <text evidence="1">Belongs to the PPR family. P subfamily.</text>
</comment>
<dbReference type="PROSITE" id="PS51375">
    <property type="entry name" value="PPR"/>
    <property type="match status" value="1"/>
</dbReference>
<evidence type="ECO:0000256" key="2">
    <source>
        <dbReference type="PROSITE-ProRule" id="PRU00708"/>
    </source>
</evidence>
<name>A0AAD2G9R4_9STRA</name>
<dbReference type="Gene3D" id="1.25.40.10">
    <property type="entry name" value="Tetratricopeptide repeat domain"/>
    <property type="match status" value="3"/>
</dbReference>
<evidence type="ECO:0000256" key="1">
    <source>
        <dbReference type="ARBA" id="ARBA00007626"/>
    </source>
</evidence>
<keyword evidence="5" id="KW-1185">Reference proteome</keyword>
<dbReference type="PANTHER" id="PTHR46128">
    <property type="entry name" value="MITOCHONDRIAL GROUP I INTRON SPLICING FACTOR CCM1"/>
    <property type="match status" value="1"/>
</dbReference>
<evidence type="ECO:0000313" key="5">
    <source>
        <dbReference type="Proteomes" id="UP001295423"/>
    </source>
</evidence>
<sequence length="860" mass="96969">MKRCRRWVGKLRQPITKHDKLALCSTSSLRSNNIPTILSEIWYFGMFRFVTSSSNPNIKSPLRRYLTGSPSKRAPNHQYRAVQWTKLEAETKEMLKKIELSLRQDGIHSTKTSSRIKDAVTSQDTFRLVGQWSQLASISPKNKNAAIRCQEVLEILEYKCKDTTLEPNRHYYDLLLQALCHTGQVQVAHEILLKHSKDGIETKEMSGRLAKVSAKSFHIVMNGWIADQPKPRRNSSRQYQQEVLQQVQELYQSLESLYHSTGERDQELRPNERTLTALLVSWAQSERKDAPNKIVQLLRQASEQGQKVDLVLFHALLQSLTKATAPKSRSANREAFRQSAEFCEHLLHMAISQFGLTLTAQSYSLVINAWAHCEAMEQKGQAAERAEKLLRLMMHSYSTDGANVKPNTLTFTTCMAAWSRCNRPERAHALLEELMELYDQTGDLDLKPDTVSGNAVVLAWSRSNTSSAVTKTKEALENLQTFATADLISYNALLHAYARSGMYREALTLVEELEENGISTQNSRLLPDVVSYNCVLHALVRIKREEAKAALELGIGLEAQKLVEKMKALANKKNRAQVAPTAATYTLLLQAYAKKGNSTFEYDNTLSEAASLGGIHMILEDLGLSLSSTNRKRKHNATTRLDAMFFSALLQACSSFHQVRYHHNEASTLAFEVMVRVLEAFSGGHGQLRPITSRLPTLSIPQFPAFRIHDDWLFVVMVETCDRVIGASVNNLGPPLELVDDATTANPDATDLGHSSRPVIISGPKLEDWTALIVAIVNRVEKEGYLSRRVVARLQGLSKTLARSKHDSHCKPRQIEEWLFPDAKNDNSVSGSQSNEHDDGNSRREWPREWSRRIPSNHRP</sequence>
<evidence type="ECO:0000256" key="3">
    <source>
        <dbReference type="SAM" id="MobiDB-lite"/>
    </source>
</evidence>
<evidence type="ECO:0000313" key="4">
    <source>
        <dbReference type="EMBL" id="CAJ1965231.1"/>
    </source>
</evidence>
<gene>
    <name evidence="4" type="ORF">CYCCA115_LOCUS21013</name>
</gene>
<reference evidence="4" key="1">
    <citation type="submission" date="2023-08" db="EMBL/GenBank/DDBJ databases">
        <authorList>
            <person name="Audoor S."/>
            <person name="Bilcke G."/>
        </authorList>
    </citation>
    <scope>NUCLEOTIDE SEQUENCE</scope>
</reference>
<dbReference type="PANTHER" id="PTHR46128:SF329">
    <property type="entry name" value="MITOCHONDRIAL GROUP I INTRON SPLICING FACTOR DMR1"/>
    <property type="match status" value="1"/>
</dbReference>
<comment type="caution">
    <text evidence="4">The sequence shown here is derived from an EMBL/GenBank/DDBJ whole genome shotgun (WGS) entry which is preliminary data.</text>
</comment>